<evidence type="ECO:0000313" key="7">
    <source>
        <dbReference type="Proteomes" id="UP000190037"/>
    </source>
</evidence>
<dbReference type="InterPro" id="IPR009057">
    <property type="entry name" value="Homeodomain-like_sf"/>
</dbReference>
<dbReference type="EMBL" id="MWQN01000003">
    <property type="protein sequence ID" value="OPC77732.1"/>
    <property type="molecule type" value="Genomic_DNA"/>
</dbReference>
<dbReference type="InterPro" id="IPR036271">
    <property type="entry name" value="Tet_transcr_reg_TetR-rel_C_sf"/>
</dbReference>
<dbReference type="GO" id="GO:0000976">
    <property type="term" value="F:transcription cis-regulatory region binding"/>
    <property type="evidence" value="ECO:0007669"/>
    <property type="project" value="TreeGrafter"/>
</dbReference>
<feature type="domain" description="HTH tetR-type" evidence="5">
    <location>
        <begin position="22"/>
        <end position="82"/>
    </location>
</feature>
<dbReference type="Gene3D" id="1.10.10.60">
    <property type="entry name" value="Homeodomain-like"/>
    <property type="match status" value="1"/>
</dbReference>
<dbReference type="Pfam" id="PF02909">
    <property type="entry name" value="TetR_C_1"/>
    <property type="match status" value="1"/>
</dbReference>
<keyword evidence="1" id="KW-0805">Transcription regulation</keyword>
<dbReference type="PANTHER" id="PTHR30055">
    <property type="entry name" value="HTH-TYPE TRANSCRIPTIONAL REGULATOR RUTR"/>
    <property type="match status" value="1"/>
</dbReference>
<dbReference type="GO" id="GO:0003700">
    <property type="term" value="F:DNA-binding transcription factor activity"/>
    <property type="evidence" value="ECO:0007669"/>
    <property type="project" value="TreeGrafter"/>
</dbReference>
<sequence>MAKPVVPEAARRRRRSTKQGVVLSERLIVETALRLLGHHGDTGLTVRRLGAALGADPSTLYRYFRGTDDLILAIADELIGQAIQGWRATGAWQADLRDLGLRLHSAYLAHPQAAVLAASRITGRPNEAATIEAFLGVLRTAGFPPAEAVRMYRALVDLSLAFAALDSATLALPPAAHRADREMWRDTYGRLTADTHPHIAAVAGPLVACLEGSAYPLTLDLFLVSAAARLPTLGARDTTTSSDRIADR</sequence>
<dbReference type="AlphaFoldDB" id="A0A1T3NLW8"/>
<dbReference type="InterPro" id="IPR050109">
    <property type="entry name" value="HTH-type_TetR-like_transc_reg"/>
</dbReference>
<keyword evidence="3" id="KW-0804">Transcription</keyword>
<evidence type="ECO:0000256" key="2">
    <source>
        <dbReference type="ARBA" id="ARBA00023125"/>
    </source>
</evidence>
<dbReference type="SUPFAM" id="SSF46689">
    <property type="entry name" value="Homeodomain-like"/>
    <property type="match status" value="1"/>
</dbReference>
<dbReference type="GO" id="GO:0045892">
    <property type="term" value="P:negative regulation of DNA-templated transcription"/>
    <property type="evidence" value="ECO:0007669"/>
    <property type="project" value="InterPro"/>
</dbReference>
<dbReference type="SUPFAM" id="SSF48498">
    <property type="entry name" value="Tetracyclin repressor-like, C-terminal domain"/>
    <property type="match status" value="1"/>
</dbReference>
<evidence type="ECO:0000259" key="5">
    <source>
        <dbReference type="PROSITE" id="PS50977"/>
    </source>
</evidence>
<dbReference type="OrthoDB" id="3519192at2"/>
<dbReference type="PANTHER" id="PTHR30055:SF151">
    <property type="entry name" value="TRANSCRIPTIONAL REGULATORY PROTEIN"/>
    <property type="match status" value="1"/>
</dbReference>
<dbReference type="Gene3D" id="1.10.357.10">
    <property type="entry name" value="Tetracycline Repressor, domain 2"/>
    <property type="match status" value="1"/>
</dbReference>
<dbReference type="RefSeq" id="WP_078980824.1">
    <property type="nucleotide sequence ID" value="NZ_MWQN01000003.1"/>
</dbReference>
<name>A0A1T3NLW8_9ACTN</name>
<evidence type="ECO:0000256" key="3">
    <source>
        <dbReference type="ARBA" id="ARBA00023163"/>
    </source>
</evidence>
<gene>
    <name evidence="6" type="ORF">B4N89_36165</name>
</gene>
<accession>A0A1T3NLW8</accession>
<dbReference type="STRING" id="159449.B4N89_36165"/>
<keyword evidence="7" id="KW-1185">Reference proteome</keyword>
<comment type="caution">
    <text evidence="6">The sequence shown here is derived from an EMBL/GenBank/DDBJ whole genome shotgun (WGS) entry which is preliminary data.</text>
</comment>
<dbReference type="Proteomes" id="UP000190037">
    <property type="component" value="Unassembled WGS sequence"/>
</dbReference>
<dbReference type="PROSITE" id="PS50977">
    <property type="entry name" value="HTH_TETR_2"/>
    <property type="match status" value="1"/>
</dbReference>
<evidence type="ECO:0000313" key="6">
    <source>
        <dbReference type="EMBL" id="OPC77732.1"/>
    </source>
</evidence>
<reference evidence="6 7" key="1">
    <citation type="submission" date="2017-03" db="EMBL/GenBank/DDBJ databases">
        <title>Draft genome sequence of Streptomyces scabrisporus NF3, endophyte isolated from Amphipterygium adstringens.</title>
        <authorList>
            <person name="Vazquez M."/>
            <person name="Ceapa C.D."/>
            <person name="Rodriguez Luna D."/>
            <person name="Sanchez Esquivel S."/>
        </authorList>
    </citation>
    <scope>NUCLEOTIDE SEQUENCE [LARGE SCALE GENOMIC DNA]</scope>
    <source>
        <strain evidence="6 7">NF3</strain>
    </source>
</reference>
<keyword evidence="2 4" id="KW-0238">DNA-binding</keyword>
<feature type="DNA-binding region" description="H-T-H motif" evidence="4">
    <location>
        <begin position="45"/>
        <end position="64"/>
    </location>
</feature>
<dbReference type="InterPro" id="IPR004111">
    <property type="entry name" value="Repressor_TetR_C"/>
</dbReference>
<protein>
    <submittedName>
        <fullName evidence="6">TetR family transcriptional regulator</fullName>
    </submittedName>
</protein>
<organism evidence="6 7">
    <name type="scientific">Embleya scabrispora</name>
    <dbReference type="NCBI Taxonomy" id="159449"/>
    <lineage>
        <taxon>Bacteria</taxon>
        <taxon>Bacillati</taxon>
        <taxon>Actinomycetota</taxon>
        <taxon>Actinomycetes</taxon>
        <taxon>Kitasatosporales</taxon>
        <taxon>Streptomycetaceae</taxon>
        <taxon>Embleya</taxon>
    </lineage>
</organism>
<dbReference type="InterPro" id="IPR001647">
    <property type="entry name" value="HTH_TetR"/>
</dbReference>
<proteinExistence type="predicted"/>
<dbReference type="Pfam" id="PF00440">
    <property type="entry name" value="TetR_N"/>
    <property type="match status" value="1"/>
</dbReference>
<evidence type="ECO:0000256" key="1">
    <source>
        <dbReference type="ARBA" id="ARBA00023015"/>
    </source>
</evidence>
<evidence type="ECO:0000256" key="4">
    <source>
        <dbReference type="PROSITE-ProRule" id="PRU00335"/>
    </source>
</evidence>